<dbReference type="Proteomes" id="UP000531561">
    <property type="component" value="Unassembled WGS sequence"/>
</dbReference>
<feature type="compositionally biased region" description="Low complexity" evidence="1">
    <location>
        <begin position="266"/>
        <end position="275"/>
    </location>
</feature>
<protein>
    <submittedName>
        <fullName evidence="2">Uncharacterized protein</fullName>
    </submittedName>
</protein>
<organism evidence="2 3">
    <name type="scientific">Botrytis fragariae</name>
    <dbReference type="NCBI Taxonomy" id="1964551"/>
    <lineage>
        <taxon>Eukaryota</taxon>
        <taxon>Fungi</taxon>
        <taxon>Dikarya</taxon>
        <taxon>Ascomycota</taxon>
        <taxon>Pezizomycotina</taxon>
        <taxon>Leotiomycetes</taxon>
        <taxon>Helotiales</taxon>
        <taxon>Sclerotiniaceae</taxon>
        <taxon>Botrytis</taxon>
    </lineage>
</organism>
<feature type="region of interest" description="Disordered" evidence="1">
    <location>
        <begin position="159"/>
        <end position="193"/>
    </location>
</feature>
<reference evidence="2 3" key="1">
    <citation type="journal article" date="2020" name="Phytopathology">
        <title>A high-quality genome resource of Botrytis fragariae, a new and rapidly spreading fungal pathogen causing strawberry gray mold in the U.S.A.</title>
        <authorList>
            <person name="Wu Y."/>
            <person name="Saski C.A."/>
            <person name="Schnabel G."/>
            <person name="Xiao S."/>
            <person name="Hu M."/>
        </authorList>
    </citation>
    <scope>NUCLEOTIDE SEQUENCE [LARGE SCALE GENOMIC DNA]</scope>
    <source>
        <strain evidence="2 3">BVB16</strain>
    </source>
</reference>
<dbReference type="EMBL" id="JABFCT010000007">
    <property type="protein sequence ID" value="KAF5874711.1"/>
    <property type="molecule type" value="Genomic_DNA"/>
</dbReference>
<feature type="region of interest" description="Disordered" evidence="1">
    <location>
        <begin position="251"/>
        <end position="371"/>
    </location>
</feature>
<gene>
    <name evidence="2" type="ORF">Bfra_004726</name>
</gene>
<feature type="region of interest" description="Disordered" evidence="1">
    <location>
        <begin position="406"/>
        <end position="482"/>
    </location>
</feature>
<accession>A0A8H6EJM7</accession>
<feature type="compositionally biased region" description="Basic and acidic residues" evidence="1">
    <location>
        <begin position="460"/>
        <end position="471"/>
    </location>
</feature>
<dbReference type="AlphaFoldDB" id="A0A8H6EJM7"/>
<name>A0A8H6EJM7_9HELO</name>
<proteinExistence type="predicted"/>
<sequence>MPPYHTRFPPPASNPDEHVHKATYTHNHLHASNTASFSSRKLISVIRNTMAPLLEDPRIRQTWNQFSQNAEHATENAAAGIWTFQHNYLNPCFSTIGNGFNSCTAQCFPGQEERARRLRERGRTRGRAEFSFDFYDDWDEDEGILGGWGNDELDRLLAGSGSHSGNVNEAPKRKRGMSYGTRGRKKGLEGDPTIIPSTSAIGFLGRLPWKLGGTLRYKPSAADLQEHPGAHRSDYNGVGEEADALMGDDLDDDVRDFMRGHTRNRSSTQSSGETSDSFRSRGDLFPSDEEDAVPLSDEFAMVLERRNTNSGTDDKSSGKTRSSKGKRPAQSRDASRTTQSSQTLRPKGVRSGSGTSSKSAPDLSEPDLINTLSIEDLQLEEERIRLEEDEEVERKRQAALRLALERGLHAEDIAEPISSEPKQDIDEVEDESTQPEAIEVIQATELPGAQSESQDDDDTTEIKEMDNDKENNFVPARLPNFG</sequence>
<keyword evidence="3" id="KW-1185">Reference proteome</keyword>
<dbReference type="GeneID" id="59258815"/>
<dbReference type="RefSeq" id="XP_037193657.1">
    <property type="nucleotide sequence ID" value="XM_037335123.1"/>
</dbReference>
<evidence type="ECO:0000313" key="3">
    <source>
        <dbReference type="Proteomes" id="UP000531561"/>
    </source>
</evidence>
<dbReference type="OrthoDB" id="5421971at2759"/>
<feature type="compositionally biased region" description="Basic and acidic residues" evidence="1">
    <location>
        <begin position="303"/>
        <end position="317"/>
    </location>
</feature>
<comment type="caution">
    <text evidence="2">The sequence shown here is derived from an EMBL/GenBank/DDBJ whole genome shotgun (WGS) entry which is preliminary data.</text>
</comment>
<evidence type="ECO:0000313" key="2">
    <source>
        <dbReference type="EMBL" id="KAF5874711.1"/>
    </source>
</evidence>
<evidence type="ECO:0000256" key="1">
    <source>
        <dbReference type="SAM" id="MobiDB-lite"/>
    </source>
</evidence>